<evidence type="ECO:0000313" key="1">
    <source>
        <dbReference type="EMBL" id="MBO3795342.1"/>
    </source>
</evidence>
<name>A0A8I2B627_BACIU</name>
<dbReference type="RefSeq" id="WP_208556481.1">
    <property type="nucleotide sequence ID" value="NZ_JAGFPW010000011.1"/>
</dbReference>
<evidence type="ECO:0000313" key="2">
    <source>
        <dbReference type="Proteomes" id="UP000665181"/>
    </source>
</evidence>
<proteinExistence type="predicted"/>
<dbReference type="Proteomes" id="UP000665181">
    <property type="component" value="Unassembled WGS sequence"/>
</dbReference>
<organism evidence="1 2">
    <name type="scientific">Bacillus subtilis</name>
    <dbReference type="NCBI Taxonomy" id="1423"/>
    <lineage>
        <taxon>Bacteria</taxon>
        <taxon>Bacillati</taxon>
        <taxon>Bacillota</taxon>
        <taxon>Bacilli</taxon>
        <taxon>Bacillales</taxon>
        <taxon>Bacillaceae</taxon>
        <taxon>Bacillus</taxon>
    </lineage>
</organism>
<comment type="caution">
    <text evidence="1">The sequence shown here is derived from an EMBL/GenBank/DDBJ whole genome shotgun (WGS) entry which is preliminary data.</text>
</comment>
<dbReference type="AlphaFoldDB" id="A0A8I2B627"/>
<sequence>MRKHIKLDVPKANIHPLRITQGWKVNYNHFVEIDPRTLEPNDDSWFMFTDSLLQLYHEQSSITLDLGWVPDISPEGNYLVLLVKDNDWEDPIKKFSSDDYKKVILYIEYHLKQVTTTWWNEV</sequence>
<gene>
    <name evidence="1" type="ORF">J5227_13680</name>
</gene>
<reference evidence="1" key="1">
    <citation type="submission" date="2021-03" db="EMBL/GenBank/DDBJ databases">
        <title>Isolation of Bacillus subtilis from fermented food sample.</title>
        <authorList>
            <person name="Lakshmanan V."/>
            <person name="Athira K."/>
            <person name="Rajagopal K."/>
        </authorList>
    </citation>
    <scope>NUCLEOTIDE SEQUENCE</scope>
    <source>
        <strain evidence="1">S1</strain>
    </source>
</reference>
<protein>
    <submittedName>
        <fullName evidence="1">Uncharacterized protein</fullName>
    </submittedName>
</protein>
<dbReference type="EMBL" id="JAGFPW010000011">
    <property type="protein sequence ID" value="MBO3795342.1"/>
    <property type="molecule type" value="Genomic_DNA"/>
</dbReference>
<accession>A0A8I2B627</accession>